<accession>A0A6N0NVD3</accession>
<sequence length="194" mass="22675">MLSEIRKELRDVNVRVLNHEFVKLAEEGKLPMERMELFYSQQWYIVNYDVRSLALMLSRAREPDELDFFFGVIQGDYQGLRILNVVARKDVKPIPSAVVYTHYMSWLANYANPGEQVLALVVNLPVWSENCRRLAKAFKGKLDTKFLELFAGVEVDEGLAERIISRYQGQYMEIARTIQAYELAFWDSLLQEKE</sequence>
<evidence type="ECO:0000313" key="2">
    <source>
        <dbReference type="EMBL" id="QKR00692.1"/>
    </source>
</evidence>
<evidence type="ECO:0000259" key="1">
    <source>
        <dbReference type="Pfam" id="PF03070"/>
    </source>
</evidence>
<keyword evidence="3" id="KW-1185">Reference proteome</keyword>
<name>A0A6N0NVD3_9CREN</name>
<dbReference type="KEGG" id="mten:GWK48_10100"/>
<evidence type="ECO:0000313" key="3">
    <source>
        <dbReference type="Proteomes" id="UP000509301"/>
    </source>
</evidence>
<dbReference type="Pfam" id="PF03070">
    <property type="entry name" value="TENA_THI-4"/>
    <property type="match status" value="1"/>
</dbReference>
<dbReference type="InterPro" id="IPR004305">
    <property type="entry name" value="Thiaminase-2/PQQC"/>
</dbReference>
<gene>
    <name evidence="2" type="ORF">GWK48_10100</name>
</gene>
<dbReference type="EMBL" id="CP049074">
    <property type="protein sequence ID" value="QKR00692.1"/>
    <property type="molecule type" value="Genomic_DNA"/>
</dbReference>
<dbReference type="Proteomes" id="UP000509301">
    <property type="component" value="Chromosome"/>
</dbReference>
<proteinExistence type="predicted"/>
<dbReference type="Gene3D" id="1.20.910.10">
    <property type="entry name" value="Heme oxygenase-like"/>
    <property type="match status" value="1"/>
</dbReference>
<dbReference type="SUPFAM" id="SSF48613">
    <property type="entry name" value="Heme oxygenase-like"/>
    <property type="match status" value="1"/>
</dbReference>
<feature type="domain" description="Thiaminase-2/PQQC" evidence="1">
    <location>
        <begin position="7"/>
        <end position="191"/>
    </location>
</feature>
<dbReference type="GeneID" id="55642298"/>
<reference evidence="2 3" key="1">
    <citation type="submission" date="2020-02" db="EMBL/GenBank/DDBJ databases">
        <title>Comparative genome analysis reveals the metabolism and evolution of the thermophilic archaeal genus Metallosphaera.</title>
        <authorList>
            <person name="Jiang C."/>
        </authorList>
    </citation>
    <scope>NUCLEOTIDE SEQUENCE [LARGE SCALE GENOMIC DNA]</scope>
    <source>
        <strain evidence="2 3">Ric-A</strain>
    </source>
</reference>
<dbReference type="OrthoDB" id="42133at2157"/>
<dbReference type="AlphaFoldDB" id="A0A6N0NVD3"/>
<dbReference type="RefSeq" id="WP_174631959.1">
    <property type="nucleotide sequence ID" value="NZ_CP049074.1"/>
</dbReference>
<dbReference type="InterPro" id="IPR016084">
    <property type="entry name" value="Haem_Oase-like_multi-hlx"/>
</dbReference>
<protein>
    <submittedName>
        <fullName evidence="2">TenA family transcriptional regulator</fullName>
    </submittedName>
</protein>
<organism evidence="2 3">
    <name type="scientific">Metallosphaera tengchongensis</name>
    <dbReference type="NCBI Taxonomy" id="1532350"/>
    <lineage>
        <taxon>Archaea</taxon>
        <taxon>Thermoproteota</taxon>
        <taxon>Thermoprotei</taxon>
        <taxon>Sulfolobales</taxon>
        <taxon>Sulfolobaceae</taxon>
        <taxon>Metallosphaera</taxon>
    </lineage>
</organism>